<dbReference type="CDD" id="cd04745">
    <property type="entry name" value="LbH_paaY_like"/>
    <property type="match status" value="1"/>
</dbReference>
<evidence type="ECO:0000313" key="2">
    <source>
        <dbReference type="Proteomes" id="UP001595907"/>
    </source>
</evidence>
<dbReference type="RefSeq" id="WP_379708691.1">
    <property type="nucleotide sequence ID" value="NZ_JBHSCZ010000002.1"/>
</dbReference>
<dbReference type="Proteomes" id="UP001595907">
    <property type="component" value="Unassembled WGS sequence"/>
</dbReference>
<dbReference type="PANTHER" id="PTHR13061">
    <property type="entry name" value="DYNACTIN SUBUNIT P25"/>
    <property type="match status" value="1"/>
</dbReference>
<organism evidence="1 2">
    <name type="scientific">Ferruginibacter yonginensis</name>
    <dbReference type="NCBI Taxonomy" id="1310416"/>
    <lineage>
        <taxon>Bacteria</taxon>
        <taxon>Pseudomonadati</taxon>
        <taxon>Bacteroidota</taxon>
        <taxon>Chitinophagia</taxon>
        <taxon>Chitinophagales</taxon>
        <taxon>Chitinophagaceae</taxon>
        <taxon>Ferruginibacter</taxon>
    </lineage>
</organism>
<evidence type="ECO:0000313" key="1">
    <source>
        <dbReference type="EMBL" id="MFC4262841.1"/>
    </source>
</evidence>
<keyword evidence="2" id="KW-1185">Reference proteome</keyword>
<dbReference type="InterPro" id="IPR050484">
    <property type="entry name" value="Transf_Hexapept/Carb_Anhydrase"/>
</dbReference>
<dbReference type="InterPro" id="IPR001451">
    <property type="entry name" value="Hexapep"/>
</dbReference>
<dbReference type="Pfam" id="PF00132">
    <property type="entry name" value="Hexapep"/>
    <property type="match status" value="2"/>
</dbReference>
<reference evidence="2" key="1">
    <citation type="journal article" date="2019" name="Int. J. Syst. Evol. Microbiol.">
        <title>The Global Catalogue of Microorganisms (GCM) 10K type strain sequencing project: providing services to taxonomists for standard genome sequencing and annotation.</title>
        <authorList>
            <consortium name="The Broad Institute Genomics Platform"/>
            <consortium name="The Broad Institute Genome Sequencing Center for Infectious Disease"/>
            <person name="Wu L."/>
            <person name="Ma J."/>
        </authorList>
    </citation>
    <scope>NUCLEOTIDE SEQUENCE [LARGE SCALE GENOMIC DNA]</scope>
    <source>
        <strain evidence="2">CECT 8289</strain>
    </source>
</reference>
<gene>
    <name evidence="1" type="ORF">ACFOWM_08135</name>
</gene>
<sequence>MVYAFNNYIPVVHPSSFIHPQAAVTGHVIIGKNCYVGPGAAIRGDWGKIIIEDGCNVQENCTIHMFPGVTVTLHEGAHIGHGAIIHGAIIGKNSMVGMNAVIMDNVQLGDECIVGALSFIKADSIFEKRSLIVGNPAKKIKDVTDEMIAWKTKGTALYQQLPADMHQTFYACEPLTTIPADTKEQSAIFKTWNETKS</sequence>
<dbReference type="GO" id="GO:0016740">
    <property type="term" value="F:transferase activity"/>
    <property type="evidence" value="ECO:0007669"/>
    <property type="project" value="UniProtKB-KW"/>
</dbReference>
<protein>
    <submittedName>
        <fullName evidence="1">Transferase hexapeptide repeat family protein</fullName>
    </submittedName>
</protein>
<dbReference type="PANTHER" id="PTHR13061:SF29">
    <property type="entry name" value="GAMMA CARBONIC ANHYDRASE-LIKE 1, MITOCHONDRIAL-RELATED"/>
    <property type="match status" value="1"/>
</dbReference>
<dbReference type="EMBL" id="JBHSCZ010000002">
    <property type="protein sequence ID" value="MFC4262841.1"/>
    <property type="molecule type" value="Genomic_DNA"/>
</dbReference>
<dbReference type="SUPFAM" id="SSF51161">
    <property type="entry name" value="Trimeric LpxA-like enzymes"/>
    <property type="match status" value="1"/>
</dbReference>
<dbReference type="Gene3D" id="2.160.10.10">
    <property type="entry name" value="Hexapeptide repeat proteins"/>
    <property type="match status" value="1"/>
</dbReference>
<comment type="caution">
    <text evidence="1">The sequence shown here is derived from an EMBL/GenBank/DDBJ whole genome shotgun (WGS) entry which is preliminary data.</text>
</comment>
<keyword evidence="1" id="KW-0808">Transferase</keyword>
<proteinExistence type="predicted"/>
<name>A0ABV8QSL5_9BACT</name>
<dbReference type="InterPro" id="IPR011004">
    <property type="entry name" value="Trimer_LpxA-like_sf"/>
</dbReference>
<accession>A0ABV8QSL5</accession>